<gene>
    <name evidence="1" type="ORF">MBAV_003482</name>
</gene>
<evidence type="ECO:0000313" key="1">
    <source>
        <dbReference type="EMBL" id="KJU84323.1"/>
    </source>
</evidence>
<reference evidence="1 2" key="1">
    <citation type="submission" date="2015-02" db="EMBL/GenBank/DDBJ databases">
        <title>Single-cell genomics of uncultivated deep-branching MTB reveals a conserved set of magnetosome genes.</title>
        <authorList>
            <person name="Kolinko S."/>
            <person name="Richter M."/>
            <person name="Glockner F.O."/>
            <person name="Brachmann A."/>
            <person name="Schuler D."/>
        </authorList>
    </citation>
    <scope>NUCLEOTIDE SEQUENCE [LARGE SCALE GENOMIC DNA]</scope>
    <source>
        <strain evidence="1">TM-1</strain>
    </source>
</reference>
<organism evidence="1 2">
    <name type="scientific">Candidatus Magnetobacterium bavaricum</name>
    <dbReference type="NCBI Taxonomy" id="29290"/>
    <lineage>
        <taxon>Bacteria</taxon>
        <taxon>Pseudomonadati</taxon>
        <taxon>Nitrospirota</taxon>
        <taxon>Thermodesulfovibrionia</taxon>
        <taxon>Thermodesulfovibrionales</taxon>
        <taxon>Candidatus Magnetobacteriaceae</taxon>
        <taxon>Candidatus Magnetobacterium</taxon>
    </lineage>
</organism>
<keyword evidence="2" id="KW-1185">Reference proteome</keyword>
<proteinExistence type="predicted"/>
<protein>
    <submittedName>
        <fullName evidence="1">Uncharacterized protein</fullName>
    </submittedName>
</protein>
<comment type="caution">
    <text evidence="1">The sequence shown here is derived from an EMBL/GenBank/DDBJ whole genome shotgun (WGS) entry which is preliminary data.</text>
</comment>
<name>A0A0F3GUI0_9BACT</name>
<sequence>MWYFNGVKGASSCPGQVRQDCGSPSPCRGDLKGIRCDFYAGGGSPPGASRNSPLLCLFFLGG</sequence>
<dbReference type="Proteomes" id="UP000033423">
    <property type="component" value="Unassembled WGS sequence"/>
</dbReference>
<accession>A0A0F3GUI0</accession>
<evidence type="ECO:0000313" key="2">
    <source>
        <dbReference type="Proteomes" id="UP000033423"/>
    </source>
</evidence>
<dbReference type="EMBL" id="LACI01001527">
    <property type="protein sequence ID" value="KJU84323.1"/>
    <property type="molecule type" value="Genomic_DNA"/>
</dbReference>
<dbReference type="AlphaFoldDB" id="A0A0F3GUI0"/>